<accession>A0A381RLM3</accession>
<reference evidence="2" key="1">
    <citation type="submission" date="2018-05" db="EMBL/GenBank/DDBJ databases">
        <authorList>
            <person name="Lanie J.A."/>
            <person name="Ng W.-L."/>
            <person name="Kazmierczak K.M."/>
            <person name="Andrzejewski T.M."/>
            <person name="Davidsen T.M."/>
            <person name="Wayne K.J."/>
            <person name="Tettelin H."/>
            <person name="Glass J.I."/>
            <person name="Rusch D."/>
            <person name="Podicherti R."/>
            <person name="Tsui H.-C.T."/>
            <person name="Winkler M.E."/>
        </authorList>
    </citation>
    <scope>NUCLEOTIDE SEQUENCE</scope>
</reference>
<dbReference type="SUPFAM" id="SSF54593">
    <property type="entry name" value="Glyoxalase/Bleomycin resistance protein/Dihydroxybiphenyl dioxygenase"/>
    <property type="match status" value="1"/>
</dbReference>
<name>A0A381RLM3_9ZZZZ</name>
<evidence type="ECO:0000313" key="2">
    <source>
        <dbReference type="EMBL" id="SUZ90817.1"/>
    </source>
</evidence>
<evidence type="ECO:0000259" key="1">
    <source>
        <dbReference type="PROSITE" id="PS51819"/>
    </source>
</evidence>
<dbReference type="Pfam" id="PF00903">
    <property type="entry name" value="Glyoxalase"/>
    <property type="match status" value="1"/>
</dbReference>
<feature type="non-terminal residue" evidence="2">
    <location>
        <position position="1"/>
    </location>
</feature>
<feature type="domain" description="VOC" evidence="1">
    <location>
        <begin position="20"/>
        <end position="151"/>
    </location>
</feature>
<gene>
    <name evidence="2" type="ORF">METZ01_LOCUS43671</name>
</gene>
<dbReference type="Gene3D" id="3.30.720.120">
    <property type="match status" value="1"/>
</dbReference>
<dbReference type="AlphaFoldDB" id="A0A381RLM3"/>
<dbReference type="EMBL" id="UINC01001925">
    <property type="protein sequence ID" value="SUZ90817.1"/>
    <property type="molecule type" value="Genomic_DNA"/>
</dbReference>
<dbReference type="InterPro" id="IPR029068">
    <property type="entry name" value="Glyas_Bleomycin-R_OHBP_Dase"/>
</dbReference>
<dbReference type="PANTHER" id="PTHR34109:SF1">
    <property type="entry name" value="VOC DOMAIN-CONTAINING PROTEIN"/>
    <property type="match status" value="1"/>
</dbReference>
<sequence length="154" mass="17009">VYVGDGETCGNSQRPHNDMKTTIIPTLRYQDCVKAIEWLCATFGFEEHLVVPNEIGGITHAQLVCGTAMIMLGDGHRDADDPVGRLNKSPLQLDGCNTAGIYMIVEDVDAHYEKARTAGAEIVLDIVDQDYGGREYSCKDLEGHLWSFGSYDPW</sequence>
<organism evidence="2">
    <name type="scientific">marine metagenome</name>
    <dbReference type="NCBI Taxonomy" id="408172"/>
    <lineage>
        <taxon>unclassified sequences</taxon>
        <taxon>metagenomes</taxon>
        <taxon>ecological metagenomes</taxon>
    </lineage>
</organism>
<dbReference type="InterPro" id="IPR004360">
    <property type="entry name" value="Glyas_Fos-R_dOase_dom"/>
</dbReference>
<dbReference type="PROSITE" id="PS51819">
    <property type="entry name" value="VOC"/>
    <property type="match status" value="1"/>
</dbReference>
<protein>
    <recommendedName>
        <fullName evidence="1">VOC domain-containing protein</fullName>
    </recommendedName>
</protein>
<dbReference type="Gene3D" id="3.30.720.110">
    <property type="match status" value="1"/>
</dbReference>
<dbReference type="PANTHER" id="PTHR34109">
    <property type="entry name" value="BNAUNNG04460D PROTEIN-RELATED"/>
    <property type="match status" value="1"/>
</dbReference>
<proteinExistence type="predicted"/>
<dbReference type="InterPro" id="IPR037523">
    <property type="entry name" value="VOC_core"/>
</dbReference>